<sequence length="36" mass="3874">MDPELDIYPFSAPLDFDINGVKAGSVIGNSTVLSYQ</sequence>
<evidence type="ECO:0000313" key="2">
    <source>
        <dbReference type="Proteomes" id="UP000054783"/>
    </source>
</evidence>
<name>A0A0V0YMJ9_9BILA</name>
<gene>
    <name evidence="1" type="ORF">T12_13381</name>
</gene>
<proteinExistence type="predicted"/>
<protein>
    <submittedName>
        <fullName evidence="1">Uncharacterized protein</fullName>
    </submittedName>
</protein>
<dbReference type="AlphaFoldDB" id="A0A0V0YMJ9"/>
<evidence type="ECO:0000313" key="1">
    <source>
        <dbReference type="EMBL" id="KRY01308.1"/>
    </source>
</evidence>
<reference evidence="1 2" key="1">
    <citation type="submission" date="2015-01" db="EMBL/GenBank/DDBJ databases">
        <title>Evolution of Trichinella species and genotypes.</title>
        <authorList>
            <person name="Korhonen P.K."/>
            <person name="Edoardo P."/>
            <person name="Giuseppe L.R."/>
            <person name="Gasser R.B."/>
        </authorList>
    </citation>
    <scope>NUCLEOTIDE SEQUENCE [LARGE SCALE GENOMIC DNA]</scope>
    <source>
        <strain evidence="1">ISS2496</strain>
    </source>
</reference>
<keyword evidence="2" id="KW-1185">Reference proteome</keyword>
<dbReference type="Proteomes" id="UP000054783">
    <property type="component" value="Unassembled WGS sequence"/>
</dbReference>
<organism evidence="1 2">
    <name type="scientific">Trichinella patagoniensis</name>
    <dbReference type="NCBI Taxonomy" id="990121"/>
    <lineage>
        <taxon>Eukaryota</taxon>
        <taxon>Metazoa</taxon>
        <taxon>Ecdysozoa</taxon>
        <taxon>Nematoda</taxon>
        <taxon>Enoplea</taxon>
        <taxon>Dorylaimia</taxon>
        <taxon>Trichinellida</taxon>
        <taxon>Trichinellidae</taxon>
        <taxon>Trichinella</taxon>
    </lineage>
</organism>
<dbReference type="EMBL" id="JYDQ01004294">
    <property type="protein sequence ID" value="KRY01308.1"/>
    <property type="molecule type" value="Genomic_DNA"/>
</dbReference>
<comment type="caution">
    <text evidence="1">The sequence shown here is derived from an EMBL/GenBank/DDBJ whole genome shotgun (WGS) entry which is preliminary data.</text>
</comment>
<accession>A0A0V0YMJ9</accession>